<dbReference type="EMBL" id="PKPP01013117">
    <property type="protein sequence ID" value="PWA41384.1"/>
    <property type="molecule type" value="Genomic_DNA"/>
</dbReference>
<reference evidence="2 3" key="1">
    <citation type="journal article" date="2018" name="Mol. Plant">
        <title>The genome of Artemisia annua provides insight into the evolution of Asteraceae family and artemisinin biosynthesis.</title>
        <authorList>
            <person name="Shen Q."/>
            <person name="Zhang L."/>
            <person name="Liao Z."/>
            <person name="Wang S."/>
            <person name="Yan T."/>
            <person name="Shi P."/>
            <person name="Liu M."/>
            <person name="Fu X."/>
            <person name="Pan Q."/>
            <person name="Wang Y."/>
            <person name="Lv Z."/>
            <person name="Lu X."/>
            <person name="Zhang F."/>
            <person name="Jiang W."/>
            <person name="Ma Y."/>
            <person name="Chen M."/>
            <person name="Hao X."/>
            <person name="Li L."/>
            <person name="Tang Y."/>
            <person name="Lv G."/>
            <person name="Zhou Y."/>
            <person name="Sun X."/>
            <person name="Brodelius P.E."/>
            <person name="Rose J.K.C."/>
            <person name="Tang K."/>
        </authorList>
    </citation>
    <scope>NUCLEOTIDE SEQUENCE [LARGE SCALE GENOMIC DNA]</scope>
    <source>
        <strain evidence="3">cv. Huhao1</strain>
        <tissue evidence="2">Leaf</tissue>
    </source>
</reference>
<dbReference type="InterPro" id="IPR029071">
    <property type="entry name" value="Ubiquitin-like_domsf"/>
</dbReference>
<feature type="domain" description="Rad60/SUMO-like" evidence="1">
    <location>
        <begin position="22"/>
        <end position="74"/>
    </location>
</feature>
<dbReference type="Proteomes" id="UP000245207">
    <property type="component" value="Unassembled WGS sequence"/>
</dbReference>
<dbReference type="Gene3D" id="3.10.20.90">
    <property type="entry name" value="Phosphatidylinositol 3-kinase Catalytic Subunit, Chain A, domain 1"/>
    <property type="match status" value="1"/>
</dbReference>
<dbReference type="SUPFAM" id="SSF54236">
    <property type="entry name" value="Ubiquitin-like"/>
    <property type="match status" value="1"/>
</dbReference>
<dbReference type="STRING" id="35608.A0A2U1KXE7"/>
<proteinExistence type="predicted"/>
<sequence length="163" mass="18774">MAVRNHAPTEIAAGIKRASTHSQDGNEVFFSIKHSTQLKKLMNAYCDRRSVEMNAIVFLFDWLCLRAKQTPDEVRCSQMSKPTLVSTPMTCVVPLFHLYVCFLHHNLDSWRNTNKFTSEDEVLQVYSPPFVSQDTSESNYFSKWDSNSFPSLDFTVDQDDSDY</sequence>
<evidence type="ECO:0000313" key="3">
    <source>
        <dbReference type="Proteomes" id="UP000245207"/>
    </source>
</evidence>
<protein>
    <submittedName>
        <fullName evidence="2">Small ubiquitin-related modifier 1</fullName>
    </submittedName>
</protein>
<dbReference type="Pfam" id="PF11976">
    <property type="entry name" value="Rad60-SLD"/>
    <property type="match status" value="1"/>
</dbReference>
<gene>
    <name evidence="2" type="ORF">CTI12_AA532570</name>
</gene>
<evidence type="ECO:0000259" key="1">
    <source>
        <dbReference type="Pfam" id="PF11976"/>
    </source>
</evidence>
<name>A0A2U1KXE7_ARTAN</name>
<dbReference type="OrthoDB" id="1751906at2759"/>
<keyword evidence="3" id="KW-1185">Reference proteome</keyword>
<evidence type="ECO:0000313" key="2">
    <source>
        <dbReference type="EMBL" id="PWA41384.1"/>
    </source>
</evidence>
<organism evidence="2 3">
    <name type="scientific">Artemisia annua</name>
    <name type="common">Sweet wormwood</name>
    <dbReference type="NCBI Taxonomy" id="35608"/>
    <lineage>
        <taxon>Eukaryota</taxon>
        <taxon>Viridiplantae</taxon>
        <taxon>Streptophyta</taxon>
        <taxon>Embryophyta</taxon>
        <taxon>Tracheophyta</taxon>
        <taxon>Spermatophyta</taxon>
        <taxon>Magnoliopsida</taxon>
        <taxon>eudicotyledons</taxon>
        <taxon>Gunneridae</taxon>
        <taxon>Pentapetalae</taxon>
        <taxon>asterids</taxon>
        <taxon>campanulids</taxon>
        <taxon>Asterales</taxon>
        <taxon>Asteraceae</taxon>
        <taxon>Asteroideae</taxon>
        <taxon>Anthemideae</taxon>
        <taxon>Artemisiinae</taxon>
        <taxon>Artemisia</taxon>
    </lineage>
</organism>
<accession>A0A2U1KXE7</accession>
<comment type="caution">
    <text evidence="2">The sequence shown here is derived from an EMBL/GenBank/DDBJ whole genome shotgun (WGS) entry which is preliminary data.</text>
</comment>
<dbReference type="PANTHER" id="PTHR10562">
    <property type="entry name" value="SMALL UBIQUITIN-RELATED MODIFIER"/>
    <property type="match status" value="1"/>
</dbReference>
<dbReference type="AlphaFoldDB" id="A0A2U1KXE7"/>
<dbReference type="InterPro" id="IPR022617">
    <property type="entry name" value="Rad60/SUMO-like_dom"/>
</dbReference>